<dbReference type="Gene3D" id="3.40.50.720">
    <property type="entry name" value="NAD(P)-binding Rossmann-like Domain"/>
    <property type="match status" value="1"/>
</dbReference>
<organism evidence="3 4">
    <name type="scientific">Frankia alni (strain DSM 45986 / CECT 9034 / ACN14a)</name>
    <dbReference type="NCBI Taxonomy" id="326424"/>
    <lineage>
        <taxon>Bacteria</taxon>
        <taxon>Bacillati</taxon>
        <taxon>Actinomycetota</taxon>
        <taxon>Actinomycetes</taxon>
        <taxon>Frankiales</taxon>
        <taxon>Frankiaceae</taxon>
        <taxon>Frankia</taxon>
    </lineage>
</organism>
<keyword evidence="4" id="KW-1185">Reference proteome</keyword>
<dbReference type="InterPro" id="IPR036291">
    <property type="entry name" value="NAD(P)-bd_dom_sf"/>
</dbReference>
<accession>Q0RCP3</accession>
<evidence type="ECO:0000256" key="2">
    <source>
        <dbReference type="ARBA" id="ARBA00023002"/>
    </source>
</evidence>
<dbReference type="PANTHER" id="PTHR43477:SF1">
    <property type="entry name" value="DIHYDROANTICAPSIN 7-DEHYDROGENASE"/>
    <property type="match status" value="1"/>
</dbReference>
<evidence type="ECO:0000313" key="4">
    <source>
        <dbReference type="Proteomes" id="UP000000657"/>
    </source>
</evidence>
<dbReference type="Proteomes" id="UP000000657">
    <property type="component" value="Chromosome"/>
</dbReference>
<dbReference type="SUPFAM" id="SSF51735">
    <property type="entry name" value="NAD(P)-binding Rossmann-fold domains"/>
    <property type="match status" value="1"/>
</dbReference>
<keyword evidence="2 3" id="KW-0560">Oxidoreductase</keyword>
<dbReference type="Pfam" id="PF13561">
    <property type="entry name" value="adh_short_C2"/>
    <property type="match status" value="1"/>
</dbReference>
<comment type="similarity">
    <text evidence="1">Belongs to the short-chain dehydrogenases/reductases (SDR) family.</text>
</comment>
<gene>
    <name evidence="3" type="ordered locus">FRAAL6158</name>
</gene>
<dbReference type="EC" id="1.1.1.-" evidence="3"/>
<protein>
    <submittedName>
        <fullName evidence="3">Oxidoreductase</fullName>
        <ecNumber evidence="3">1.1.1.-</ecNumber>
    </submittedName>
</protein>
<dbReference type="AlphaFoldDB" id="Q0RCP3"/>
<dbReference type="InterPro" id="IPR002347">
    <property type="entry name" value="SDR_fam"/>
</dbReference>
<sequence>MNAVLPGLVETDGVTAHDRQRFDQVAAMTPAGRNGRPDDIADVVAFLASDAARWVTGQAIAATGGLSF</sequence>
<dbReference type="STRING" id="326424.FRAAL6158"/>
<dbReference type="HOGENOM" id="CLU_010194_47_12_11"/>
<dbReference type="KEGG" id="fal:FRAAL6158"/>
<reference evidence="3 4" key="1">
    <citation type="journal article" date="2007" name="Genome Res.">
        <title>Genome characteristics of facultatively symbiotic Frankia sp. strains reflect host range and host plant biogeography.</title>
        <authorList>
            <person name="Normand P."/>
            <person name="Lapierre P."/>
            <person name="Tisa L.S."/>
            <person name="Gogarten J.P."/>
            <person name="Alloisio N."/>
            <person name="Bagnarol E."/>
            <person name="Bassi C.A."/>
            <person name="Berry A.M."/>
            <person name="Bickhart D.M."/>
            <person name="Choisne N."/>
            <person name="Couloux A."/>
            <person name="Cournoyer B."/>
            <person name="Cruveiller S."/>
            <person name="Daubin V."/>
            <person name="Demange N."/>
            <person name="Francino M.P."/>
            <person name="Goltsman E."/>
            <person name="Huang Y."/>
            <person name="Kopp O.R."/>
            <person name="Labarre L."/>
            <person name="Lapidus A."/>
            <person name="Lavire C."/>
            <person name="Marechal J."/>
            <person name="Martinez M."/>
            <person name="Mastronunzio J.E."/>
            <person name="Mullin B.C."/>
            <person name="Niemann J."/>
            <person name="Pujic P."/>
            <person name="Rawnsley T."/>
            <person name="Rouy Z."/>
            <person name="Schenowitz C."/>
            <person name="Sellstedt A."/>
            <person name="Tavares F."/>
            <person name="Tomkins J.P."/>
            <person name="Vallenet D."/>
            <person name="Valverde C."/>
            <person name="Wall L.G."/>
            <person name="Wang Y."/>
            <person name="Medigue C."/>
            <person name="Benson D.R."/>
        </authorList>
    </citation>
    <scope>NUCLEOTIDE SEQUENCE [LARGE SCALE GENOMIC DNA]</scope>
    <source>
        <strain evidence="4">DSM 45986 / CECT 9034 / ACN14a</strain>
    </source>
</reference>
<name>Q0RCP3_FRAAA</name>
<dbReference type="InterPro" id="IPR051122">
    <property type="entry name" value="SDR_DHRS6-like"/>
</dbReference>
<dbReference type="EMBL" id="CT573213">
    <property type="protein sequence ID" value="CAJ64781.1"/>
    <property type="molecule type" value="Genomic_DNA"/>
</dbReference>
<dbReference type="eggNOG" id="COG1028">
    <property type="taxonomic scope" value="Bacteria"/>
</dbReference>
<evidence type="ECO:0000313" key="3">
    <source>
        <dbReference type="EMBL" id="CAJ64781.1"/>
    </source>
</evidence>
<proteinExistence type="inferred from homology"/>
<dbReference type="PANTHER" id="PTHR43477">
    <property type="entry name" value="DIHYDROANTICAPSIN 7-DEHYDROGENASE"/>
    <property type="match status" value="1"/>
</dbReference>
<evidence type="ECO:0000256" key="1">
    <source>
        <dbReference type="ARBA" id="ARBA00006484"/>
    </source>
</evidence>
<dbReference type="GO" id="GO:0016491">
    <property type="term" value="F:oxidoreductase activity"/>
    <property type="evidence" value="ECO:0007669"/>
    <property type="project" value="UniProtKB-KW"/>
</dbReference>